<feature type="transmembrane region" description="Helical" evidence="1">
    <location>
        <begin position="68"/>
        <end position="87"/>
    </location>
</feature>
<evidence type="ECO:0000313" key="4">
    <source>
        <dbReference type="Proteomes" id="UP001367030"/>
    </source>
</evidence>
<reference evidence="3 4" key="1">
    <citation type="submission" date="2024-03" db="EMBL/GenBank/DDBJ databases">
        <title>Novel species of the genus Variovorax.</title>
        <authorList>
            <person name="Liu Q."/>
            <person name="Xin Y.-H."/>
        </authorList>
    </citation>
    <scope>NUCLEOTIDE SEQUENCE [LARGE SCALE GENOMIC DNA]</scope>
    <source>
        <strain evidence="3 4">KACC 18901</strain>
    </source>
</reference>
<name>A0ABU8XA18_9BURK</name>
<dbReference type="InterPro" id="IPR000326">
    <property type="entry name" value="PAP2/HPO"/>
</dbReference>
<feature type="domain" description="Phosphatidic acid phosphatase type 2/haloperoxidase" evidence="2">
    <location>
        <begin position="147"/>
        <end position="224"/>
    </location>
</feature>
<dbReference type="RefSeq" id="WP_340336723.1">
    <property type="nucleotide sequence ID" value="NZ_JBBKZS010000007.1"/>
</dbReference>
<dbReference type="Pfam" id="PF01569">
    <property type="entry name" value="PAP2"/>
    <property type="match status" value="1"/>
</dbReference>
<evidence type="ECO:0000256" key="1">
    <source>
        <dbReference type="SAM" id="Phobius"/>
    </source>
</evidence>
<keyword evidence="4" id="KW-1185">Reference proteome</keyword>
<gene>
    <name evidence="3" type="ORF">WKW79_18940</name>
</gene>
<feature type="transmembrane region" description="Helical" evidence="1">
    <location>
        <begin position="145"/>
        <end position="165"/>
    </location>
</feature>
<feature type="transmembrane region" description="Helical" evidence="1">
    <location>
        <begin position="177"/>
        <end position="194"/>
    </location>
</feature>
<sequence>MNPLTDSLGIPSPSPWKAEMWLRFRNLFWLKLVGTTACTWLFFIGYFHLLRHPVNAVTEMPLTALDHLIPFSPQWLGAYLSLWLYVGFAPGLQRNFAELLVYGLWVGGLCLSGLALFYLWPTAVPPLGFDVSGYAGFAMLQGVDAAGNACPSMHVAVAMFTVLRLDDVFRQARTPVAFRLANALWFLAIVYSTLAVKQHVALDALAGALLGLAFALASLHWRPAPHRMEALTA</sequence>
<accession>A0ABU8XA18</accession>
<keyword evidence="1" id="KW-0812">Transmembrane</keyword>
<dbReference type="EMBL" id="JBBKZS010000007">
    <property type="protein sequence ID" value="MEJ8856660.1"/>
    <property type="molecule type" value="Genomic_DNA"/>
</dbReference>
<dbReference type="Proteomes" id="UP001367030">
    <property type="component" value="Unassembled WGS sequence"/>
</dbReference>
<comment type="caution">
    <text evidence="3">The sequence shown here is derived from an EMBL/GenBank/DDBJ whole genome shotgun (WGS) entry which is preliminary data.</text>
</comment>
<keyword evidence="1" id="KW-0472">Membrane</keyword>
<evidence type="ECO:0000313" key="3">
    <source>
        <dbReference type="EMBL" id="MEJ8856660.1"/>
    </source>
</evidence>
<proteinExistence type="predicted"/>
<protein>
    <submittedName>
        <fullName evidence="3">Phosphatase PAP2 family protein</fullName>
    </submittedName>
</protein>
<feature type="transmembrane region" description="Helical" evidence="1">
    <location>
        <begin position="200"/>
        <end position="219"/>
    </location>
</feature>
<feature type="transmembrane region" description="Helical" evidence="1">
    <location>
        <begin position="27"/>
        <end position="48"/>
    </location>
</feature>
<evidence type="ECO:0000259" key="2">
    <source>
        <dbReference type="Pfam" id="PF01569"/>
    </source>
</evidence>
<dbReference type="Gene3D" id="1.20.144.10">
    <property type="entry name" value="Phosphatidic acid phosphatase type 2/haloperoxidase"/>
    <property type="match status" value="1"/>
</dbReference>
<organism evidence="3 4">
    <name type="scientific">Variovorax robiniae</name>
    <dbReference type="NCBI Taxonomy" id="1836199"/>
    <lineage>
        <taxon>Bacteria</taxon>
        <taxon>Pseudomonadati</taxon>
        <taxon>Pseudomonadota</taxon>
        <taxon>Betaproteobacteria</taxon>
        <taxon>Burkholderiales</taxon>
        <taxon>Comamonadaceae</taxon>
        <taxon>Variovorax</taxon>
    </lineage>
</organism>
<feature type="transmembrane region" description="Helical" evidence="1">
    <location>
        <begin position="99"/>
        <end position="120"/>
    </location>
</feature>
<keyword evidence="1" id="KW-1133">Transmembrane helix</keyword>